<dbReference type="SUPFAM" id="SSF52009">
    <property type="entry name" value="Phosphohistidine domain"/>
    <property type="match status" value="1"/>
</dbReference>
<proteinExistence type="predicted"/>
<gene>
    <name evidence="3" type="ORF">MMF94_01145</name>
</gene>
<dbReference type="InterPro" id="IPR036637">
    <property type="entry name" value="Phosphohistidine_dom_sf"/>
</dbReference>
<dbReference type="Pfam" id="PF00391">
    <property type="entry name" value="PEP-utilizers"/>
    <property type="match status" value="1"/>
</dbReference>
<dbReference type="RefSeq" id="WP_241034475.1">
    <property type="nucleotide sequence ID" value="NZ_BAAAJF010000034.1"/>
</dbReference>
<keyword evidence="3" id="KW-0614">Plasmid</keyword>
<comment type="caution">
    <text evidence="3">The sequence shown here is derived from an EMBL/GenBank/DDBJ whole genome shotgun (WGS) entry which is preliminary data.</text>
</comment>
<evidence type="ECO:0000313" key="3">
    <source>
        <dbReference type="EMBL" id="MCH6164271.1"/>
    </source>
</evidence>
<geneLocation type="plasmid" evidence="3">
    <name>unnamed</name>
</geneLocation>
<dbReference type="InterPro" id="IPR008279">
    <property type="entry name" value="PEP-util_enz_mobile_dom"/>
</dbReference>
<protein>
    <submittedName>
        <fullName evidence="3">PEP-utilizing enzyme</fullName>
    </submittedName>
</protein>
<evidence type="ECO:0000313" key="4">
    <source>
        <dbReference type="Proteomes" id="UP001299970"/>
    </source>
</evidence>
<organism evidence="3 4">
    <name type="scientific">Pseudonocardia alaniniphila</name>
    <dbReference type="NCBI Taxonomy" id="75291"/>
    <lineage>
        <taxon>Bacteria</taxon>
        <taxon>Bacillati</taxon>
        <taxon>Actinomycetota</taxon>
        <taxon>Actinomycetes</taxon>
        <taxon>Pseudonocardiales</taxon>
        <taxon>Pseudonocardiaceae</taxon>
        <taxon>Pseudonocardia</taxon>
    </lineage>
</organism>
<keyword evidence="4" id="KW-1185">Reference proteome</keyword>
<dbReference type="PANTHER" id="PTHR43615:SF1">
    <property type="entry name" value="PPDK_N DOMAIN-CONTAINING PROTEIN"/>
    <property type="match status" value="1"/>
</dbReference>
<dbReference type="Proteomes" id="UP001299970">
    <property type="component" value="Unassembled WGS sequence"/>
</dbReference>
<dbReference type="InterPro" id="IPR002192">
    <property type="entry name" value="PPDK_AMP/ATP-bd"/>
</dbReference>
<feature type="domain" description="Pyruvate phosphate dikinase AMP/ATP-binding" evidence="2">
    <location>
        <begin position="98"/>
        <end position="166"/>
    </location>
</feature>
<evidence type="ECO:0000259" key="1">
    <source>
        <dbReference type="Pfam" id="PF00391"/>
    </source>
</evidence>
<dbReference type="EMBL" id="JAKXMK010000002">
    <property type="protein sequence ID" value="MCH6164271.1"/>
    <property type="molecule type" value="Genomic_DNA"/>
</dbReference>
<accession>A0ABS9T7I3</accession>
<name>A0ABS9T7I3_9PSEU</name>
<dbReference type="SUPFAM" id="SSF56059">
    <property type="entry name" value="Glutathione synthetase ATP-binding domain-like"/>
    <property type="match status" value="1"/>
</dbReference>
<feature type="domain" description="PEP-utilising enzyme mobile" evidence="1">
    <location>
        <begin position="277"/>
        <end position="339"/>
    </location>
</feature>
<dbReference type="InterPro" id="IPR051549">
    <property type="entry name" value="PEP_Utilizing_Enz"/>
</dbReference>
<dbReference type="Gene3D" id="3.30.470.20">
    <property type="entry name" value="ATP-grasp fold, B domain"/>
    <property type="match status" value="1"/>
</dbReference>
<dbReference type="Pfam" id="PF01326">
    <property type="entry name" value="PPDK_N"/>
    <property type="match status" value="1"/>
</dbReference>
<sequence>MELLLALQACPLDVGIKGGRLRTMLNAGLPVPEAYVLNDEHYATTHSEIVAADVRELMDTVFSGVPVMVHSSSADKDIVPGGVHGSYADLHTADEVLSAIAYQALHGASTRAPMHVVVQRMVPSAVSGVLSTRNPIAESATMLVEFADGPDTRVVRGLGAKERYTLPRAGVPAPAPANWAVTDADLPAALKTLGHLLEAEFGGPQEVEWGVHDGRLYVFQSRDIVTPPVTRPLPAARPDTNGARPVDVVVSPGYGIGPATAAGDGKPVRGWVVVLDTMPTAGELGRLSEAAALIVRTGNALSHSARLTRELGIPAVVANVATPGRELDGMPLLVDAVDGRVTPLLALPLVERKKAIFAGVRHAGIRGASGFHYKGLYKTVLVDPVFQDVVRSHLRARGVEIRDRVQEILPFDDADRSGCRIGTLVQTTGAGSRVQFTRTNLLPDRPFRFDEDVRVDVDTAGIGVNLLRGLHHTEQPAWQRRIETADVDDVRLQFTFWPGAAQASLGLAGETPEAVEHFLAACGIPVTECAPLDEQDLFDALGVRPESRGTPPSGSDRVHVPH</sequence>
<reference evidence="3 4" key="1">
    <citation type="submission" date="2022-03" db="EMBL/GenBank/DDBJ databases">
        <title>Pseudonocardia alaer sp. nov., a novel actinomycete isolated from reed forest soil.</title>
        <authorList>
            <person name="Wang L."/>
        </authorList>
    </citation>
    <scope>NUCLEOTIDE SEQUENCE [LARGE SCALE GENOMIC DNA]</scope>
    <source>
        <strain evidence="3 4">Y-16303</strain>
        <plasmid evidence="3">unnamed</plasmid>
    </source>
</reference>
<dbReference type="PANTHER" id="PTHR43615">
    <property type="entry name" value="PHOSPHOENOLPYRUVATE SYNTHASE-RELATED"/>
    <property type="match status" value="1"/>
</dbReference>
<evidence type="ECO:0000259" key="2">
    <source>
        <dbReference type="Pfam" id="PF01326"/>
    </source>
</evidence>
<dbReference type="Gene3D" id="3.50.30.10">
    <property type="entry name" value="Phosphohistidine domain"/>
    <property type="match status" value="1"/>
</dbReference>